<organism evidence="2">
    <name type="scientific">marine sediment metagenome</name>
    <dbReference type="NCBI Taxonomy" id="412755"/>
    <lineage>
        <taxon>unclassified sequences</taxon>
        <taxon>metagenomes</taxon>
        <taxon>ecological metagenomes</taxon>
    </lineage>
</organism>
<protein>
    <submittedName>
        <fullName evidence="2">Uncharacterized protein</fullName>
    </submittedName>
</protein>
<evidence type="ECO:0000256" key="1">
    <source>
        <dbReference type="SAM" id="Coils"/>
    </source>
</evidence>
<comment type="caution">
    <text evidence="2">The sequence shown here is derived from an EMBL/GenBank/DDBJ whole genome shotgun (WGS) entry which is preliminary data.</text>
</comment>
<keyword evidence="1" id="KW-0175">Coiled coil</keyword>
<dbReference type="AlphaFoldDB" id="A0A0F9ASV6"/>
<proteinExistence type="predicted"/>
<feature type="coiled-coil region" evidence="1">
    <location>
        <begin position="29"/>
        <end position="56"/>
    </location>
</feature>
<reference evidence="2" key="1">
    <citation type="journal article" date="2015" name="Nature">
        <title>Complex archaea that bridge the gap between prokaryotes and eukaryotes.</title>
        <authorList>
            <person name="Spang A."/>
            <person name="Saw J.H."/>
            <person name="Jorgensen S.L."/>
            <person name="Zaremba-Niedzwiedzka K."/>
            <person name="Martijn J."/>
            <person name="Lind A.E."/>
            <person name="van Eijk R."/>
            <person name="Schleper C."/>
            <person name="Guy L."/>
            <person name="Ettema T.J."/>
        </authorList>
    </citation>
    <scope>NUCLEOTIDE SEQUENCE</scope>
</reference>
<sequence>MSDRLEKIWDIAFTQLAPDTASELWSAFSENCHDALTVLEAENEQLREALTDIKKGMAPPDVMAYLDTESPELFRGRMWSWSQKRARDAIKEK</sequence>
<gene>
    <name evidence="2" type="ORF">LCGC14_2812640</name>
</gene>
<name>A0A0F9ASV6_9ZZZZ</name>
<accession>A0A0F9ASV6</accession>
<dbReference type="EMBL" id="LAZR01053086">
    <property type="protein sequence ID" value="KKK81519.1"/>
    <property type="molecule type" value="Genomic_DNA"/>
</dbReference>
<evidence type="ECO:0000313" key="2">
    <source>
        <dbReference type="EMBL" id="KKK81519.1"/>
    </source>
</evidence>